<dbReference type="EMBL" id="QXFW01004397">
    <property type="protein sequence ID" value="KAE8965892.1"/>
    <property type="molecule type" value="Genomic_DNA"/>
</dbReference>
<accession>A0A6A3H9S2</accession>
<dbReference type="EMBL" id="QXGF01004237">
    <property type="protein sequence ID" value="KAE8920085.1"/>
    <property type="molecule type" value="Genomic_DNA"/>
</dbReference>
<organism evidence="2 6">
    <name type="scientific">Phytophthora fragariae</name>
    <dbReference type="NCBI Taxonomy" id="53985"/>
    <lineage>
        <taxon>Eukaryota</taxon>
        <taxon>Sar</taxon>
        <taxon>Stramenopiles</taxon>
        <taxon>Oomycota</taxon>
        <taxon>Peronosporomycetes</taxon>
        <taxon>Peronosporales</taxon>
        <taxon>Peronosporaceae</taxon>
        <taxon>Phytophthora</taxon>
    </lineage>
</organism>
<comment type="caution">
    <text evidence="2">The sequence shown here is derived from an EMBL/GenBank/DDBJ whole genome shotgun (WGS) entry which is preliminary data.</text>
</comment>
<evidence type="ECO:0008006" key="7">
    <source>
        <dbReference type="Google" id="ProtNLM"/>
    </source>
</evidence>
<dbReference type="Proteomes" id="UP000440732">
    <property type="component" value="Unassembled WGS sequence"/>
</dbReference>
<evidence type="ECO:0000313" key="5">
    <source>
        <dbReference type="Proteomes" id="UP000440732"/>
    </source>
</evidence>
<name>A0A6A3H9S2_9STRA</name>
<dbReference type="Proteomes" id="UP000460718">
    <property type="component" value="Unassembled WGS sequence"/>
</dbReference>
<evidence type="ECO:0000313" key="6">
    <source>
        <dbReference type="Proteomes" id="UP000460718"/>
    </source>
</evidence>
<reference evidence="2 6" key="1">
    <citation type="submission" date="2018-09" db="EMBL/GenBank/DDBJ databases">
        <title>Genomic investigation of the strawberry pathogen Phytophthora fragariae indicates pathogenicity is determined by transcriptional variation in three key races.</title>
        <authorList>
            <person name="Adams T.M."/>
            <person name="Armitage A.D."/>
            <person name="Sobczyk M.K."/>
            <person name="Bates H.J."/>
            <person name="Dunwell J.M."/>
            <person name="Nellist C.F."/>
            <person name="Harrison R.J."/>
        </authorList>
    </citation>
    <scope>NUCLEOTIDE SEQUENCE [LARGE SCALE GENOMIC DNA]</scope>
    <source>
        <strain evidence="3 5">NOV-5</strain>
        <strain evidence="1 4">NOV-9</strain>
        <strain evidence="2 6">SCRP245</strain>
    </source>
</reference>
<evidence type="ECO:0000313" key="2">
    <source>
        <dbReference type="EMBL" id="KAE8965892.1"/>
    </source>
</evidence>
<dbReference type="AlphaFoldDB" id="A0A6A3H9S2"/>
<gene>
    <name evidence="3" type="ORF">PF006_g28846</name>
    <name evidence="1" type="ORF">PF009_g29617</name>
    <name evidence="2" type="ORF">PF011_g28128</name>
</gene>
<protein>
    <recommendedName>
        <fullName evidence="7">Retrotransposon gag domain-containing protein</fullName>
    </recommendedName>
</protein>
<evidence type="ECO:0000313" key="3">
    <source>
        <dbReference type="EMBL" id="KAE9072851.1"/>
    </source>
</evidence>
<dbReference type="Proteomes" id="UP000429523">
    <property type="component" value="Unassembled WGS sequence"/>
</dbReference>
<proteinExistence type="predicted"/>
<evidence type="ECO:0000313" key="1">
    <source>
        <dbReference type="EMBL" id="KAE8920085.1"/>
    </source>
</evidence>
<evidence type="ECO:0000313" key="4">
    <source>
        <dbReference type="Proteomes" id="UP000429523"/>
    </source>
</evidence>
<dbReference type="EMBL" id="QXGA01004505">
    <property type="protein sequence ID" value="KAE9072851.1"/>
    <property type="molecule type" value="Genomic_DNA"/>
</dbReference>
<sequence>MEKAAEPPRPVRFKSQGRYKGVKEVKPFVRGNWKEWLQFQQQVNQLYIFLGMNTSQESSEGLQEVLGQLLVGRDLDLFYGQVQRERRAGATVATAIRRAMDMLTDRYCPLGTRDKLHEEIKGLRKSRNSTVEQYFAQFEALVQLEYWVRDDDGSRLSTTDQCKFFSRGMPRSWQMQVWPQQAS</sequence>